<feature type="region of interest" description="Disordered" evidence="8">
    <location>
        <begin position="102"/>
        <end position="121"/>
    </location>
</feature>
<dbReference type="EnsemblMetazoa" id="AALB001090-RA">
    <property type="protein sequence ID" value="AALB001090-PA"/>
    <property type="gene ID" value="AALB001090"/>
</dbReference>
<feature type="compositionally biased region" description="Low complexity" evidence="8">
    <location>
        <begin position="259"/>
        <end position="276"/>
    </location>
</feature>
<keyword evidence="10" id="KW-1185">Reference proteome</keyword>
<dbReference type="PANTHER" id="PTHR38697:SF1">
    <property type="entry name" value="NUCLEAR PORE COMPLEX PROTEIN SIMILAR TO S. CEREVISIAE NUP2 (EUROFUNG)"/>
    <property type="match status" value="1"/>
</dbReference>
<feature type="compositionally biased region" description="Basic and acidic residues" evidence="8">
    <location>
        <begin position="359"/>
        <end position="370"/>
    </location>
</feature>
<dbReference type="CDD" id="cd13170">
    <property type="entry name" value="RanBD_NUP50"/>
    <property type="match status" value="1"/>
</dbReference>
<dbReference type="GO" id="GO:0005643">
    <property type="term" value="C:nuclear pore"/>
    <property type="evidence" value="ECO:0007669"/>
    <property type="project" value="UniProtKB-SubCell"/>
</dbReference>
<dbReference type="SMART" id="SM00160">
    <property type="entry name" value="RanBD"/>
    <property type="match status" value="1"/>
</dbReference>
<feature type="region of interest" description="Disordered" evidence="8">
    <location>
        <begin position="215"/>
        <end position="285"/>
    </location>
</feature>
<feature type="compositionally biased region" description="Polar residues" evidence="8">
    <location>
        <begin position="159"/>
        <end position="178"/>
    </location>
</feature>
<dbReference type="VEuPathDB" id="VectorBase:AALB20_028507"/>
<dbReference type="InterPro" id="IPR011993">
    <property type="entry name" value="PH-like_dom_sf"/>
</dbReference>
<keyword evidence="7" id="KW-0539">Nucleus</keyword>
<feature type="region of interest" description="Disordered" evidence="8">
    <location>
        <begin position="506"/>
        <end position="552"/>
    </location>
</feature>
<dbReference type="InterPro" id="IPR015007">
    <property type="entry name" value="NUP2/50/61"/>
</dbReference>
<evidence type="ECO:0000256" key="3">
    <source>
        <dbReference type="ARBA" id="ARBA00022816"/>
    </source>
</evidence>
<dbReference type="GO" id="GO:0015031">
    <property type="term" value="P:protein transport"/>
    <property type="evidence" value="ECO:0007669"/>
    <property type="project" value="UniProtKB-KW"/>
</dbReference>
<name>A0A182F3Q0_ANOAL</name>
<feature type="region of interest" description="Disordered" evidence="8">
    <location>
        <begin position="647"/>
        <end position="682"/>
    </location>
</feature>
<protein>
    <submittedName>
        <fullName evidence="9">Uncharacterized protein</fullName>
    </submittedName>
</protein>
<dbReference type="Pfam" id="PF00638">
    <property type="entry name" value="Ran_BP1"/>
    <property type="match status" value="1"/>
</dbReference>
<feature type="compositionally biased region" description="Low complexity" evidence="8">
    <location>
        <begin position="508"/>
        <end position="534"/>
    </location>
</feature>
<dbReference type="RefSeq" id="XP_035795684.1">
    <property type="nucleotide sequence ID" value="XM_035939791.1"/>
</dbReference>
<evidence type="ECO:0000256" key="5">
    <source>
        <dbReference type="ARBA" id="ARBA00023010"/>
    </source>
</evidence>
<feature type="compositionally biased region" description="Acidic residues" evidence="8">
    <location>
        <begin position="16"/>
        <end position="25"/>
    </location>
</feature>
<proteinExistence type="predicted"/>
<dbReference type="GeneID" id="118468680"/>
<dbReference type="AlphaFoldDB" id="A0A182F3Q0"/>
<organism evidence="9 10">
    <name type="scientific">Anopheles albimanus</name>
    <name type="common">New world malaria mosquito</name>
    <dbReference type="NCBI Taxonomy" id="7167"/>
    <lineage>
        <taxon>Eukaryota</taxon>
        <taxon>Metazoa</taxon>
        <taxon>Ecdysozoa</taxon>
        <taxon>Arthropoda</taxon>
        <taxon>Hexapoda</taxon>
        <taxon>Insecta</taxon>
        <taxon>Pterygota</taxon>
        <taxon>Neoptera</taxon>
        <taxon>Endopterygota</taxon>
        <taxon>Diptera</taxon>
        <taxon>Nematocera</taxon>
        <taxon>Culicoidea</taxon>
        <taxon>Culicidae</taxon>
        <taxon>Anophelinae</taxon>
        <taxon>Anopheles</taxon>
    </lineage>
</organism>
<evidence type="ECO:0000256" key="2">
    <source>
        <dbReference type="ARBA" id="ARBA00022448"/>
    </source>
</evidence>
<evidence type="ECO:0000256" key="8">
    <source>
        <dbReference type="SAM" id="MobiDB-lite"/>
    </source>
</evidence>
<keyword evidence="5" id="KW-0811">Translocation</keyword>
<evidence type="ECO:0000313" key="10">
    <source>
        <dbReference type="Proteomes" id="UP000069272"/>
    </source>
</evidence>
<dbReference type="GO" id="GO:0051028">
    <property type="term" value="P:mRNA transport"/>
    <property type="evidence" value="ECO:0007669"/>
    <property type="project" value="UniProtKB-KW"/>
</dbReference>
<dbReference type="VEuPathDB" id="VectorBase:AALB001090"/>
<evidence type="ECO:0000256" key="1">
    <source>
        <dbReference type="ARBA" id="ARBA00004567"/>
    </source>
</evidence>
<accession>A0A182F3Q0</accession>
<dbReference type="PANTHER" id="PTHR38697">
    <property type="entry name" value="NUCLEAR PORE COMPLEX PROTEIN SIMILAR TO S. CEREVISIAE NUP2 (EUROFUNG)"/>
    <property type="match status" value="1"/>
</dbReference>
<sequence length="792" mass="82241">MAKRGPQSALNHLNWDEEEKTEEVGEFAKASEDVLKQRVIKKARRRGATDADSTAAPATSSIFGAFKGFAPAPAAKSDDAGTNTGAAATAKPFSFLAGLATGAPKPNGNTTVSTSGGSSLTSTTPMFSFGSNSGTTLADASKKFTFGSPASLQPDKGTSDTGAGSKPTTGFSFLSPKSGTEGTNKNLFGMVSPSTIGSTFSFGAAAIVTKADTAATTPSTTSVAASGSDSKPSFSFGSIGEAKKDETGVKPTFSFGSIPSPTAAKAADSSTKTDTAATKDDSKAPAEKKVLYSFGMPADSKENVPLGASPKPSFSFGTPKESSAETVKKMFSFMDNKPAAAADADSSKKTTFSFGTLPQKKDDGVNDGKKPTTGFSFGTLPKPADTTDAATKNTAFTGFGITPTKEPAGSTDGTKKTFSFGSLPPKDATSPLTTKSSPFGGFVGTTFGAKPATTDKNKEDEFKKQVVSLNKCFVDWIKQNVEKNPFCKLHLVFRDYEKHFAKLESDKTPSTTTTTTTTTVTASTTSTSNTSTNSISDAKPAEPNDKEEEKIKEAVTIDTPKEVAKPTFSFGSLPKEPLAKVSSPATGGFTFGASKPFSFGSPLGGIGSTTAASNPSALSTPASTFSSSFFAGASTFGSKPAATTGFTFGNVAPPASTESKPAEGDGEDADDEPPKVEFTPVEEKDSVYSKRCKLFVKVGGNYSDRGIGTVHIKLVDTKVQVLVRADTSLGNILLNIILNESIPLQRMGKNNVMMICLPTPDSKPPPTSVLLRVKTAEEADELFETLKKHKSK</sequence>
<reference evidence="9 10" key="1">
    <citation type="journal article" date="2017" name="G3 (Bethesda)">
        <title>The Physical Genome Mapping of Anopheles albimanus Corrected Scaffold Misassemblies and Identified Interarm Rearrangements in Genus Anopheles.</title>
        <authorList>
            <person name="Artemov G.N."/>
            <person name="Peery A.N."/>
            <person name="Jiang X."/>
            <person name="Tu Z."/>
            <person name="Stegniy V.N."/>
            <person name="Sharakhova M.V."/>
            <person name="Sharakhov I.V."/>
        </authorList>
    </citation>
    <scope>NUCLEOTIDE SEQUENCE [LARGE SCALE GENOMIC DNA]</scope>
    <source>
        <strain evidence="9 10">ALBI9_A</strain>
    </source>
</reference>
<keyword evidence="3" id="KW-0509">mRNA transport</keyword>
<feature type="compositionally biased region" description="Basic and acidic residues" evidence="8">
    <location>
        <begin position="539"/>
        <end position="552"/>
    </location>
</feature>
<dbReference type="KEGG" id="aali:118468680"/>
<reference evidence="9" key="2">
    <citation type="submission" date="2022-08" db="UniProtKB">
        <authorList>
            <consortium name="EnsemblMetazoa"/>
        </authorList>
    </citation>
    <scope>IDENTIFICATION</scope>
    <source>
        <strain evidence="9">STECLA/ALBI9_A</strain>
    </source>
</reference>
<dbReference type="InterPro" id="IPR053074">
    <property type="entry name" value="NPC_Nucleoporin"/>
</dbReference>
<dbReference type="SUPFAM" id="SSF50729">
    <property type="entry name" value="PH domain-like"/>
    <property type="match status" value="1"/>
</dbReference>
<feature type="region of interest" description="Disordered" evidence="8">
    <location>
        <begin position="339"/>
        <end position="386"/>
    </location>
</feature>
<dbReference type="Pfam" id="PF08911">
    <property type="entry name" value="NUP50"/>
    <property type="match status" value="1"/>
</dbReference>
<feature type="compositionally biased region" description="Low complexity" evidence="8">
    <location>
        <begin position="110"/>
        <end position="121"/>
    </location>
</feature>
<evidence type="ECO:0000313" key="9">
    <source>
        <dbReference type="EnsemblMetazoa" id="AALB001090-PA"/>
    </source>
</evidence>
<keyword evidence="6" id="KW-0906">Nuclear pore complex</keyword>
<dbReference type="Proteomes" id="UP000069272">
    <property type="component" value="Chromosome 2L"/>
</dbReference>
<dbReference type="Gene3D" id="2.30.29.30">
    <property type="entry name" value="Pleckstrin-homology domain (PH domain)/Phosphotyrosine-binding domain (PTB)"/>
    <property type="match status" value="1"/>
</dbReference>
<dbReference type="CTD" id="10762"/>
<dbReference type="InterPro" id="IPR000156">
    <property type="entry name" value="Ran_bind_dom"/>
</dbReference>
<keyword evidence="2" id="KW-0813">Transport</keyword>
<feature type="region of interest" description="Disordered" evidence="8">
    <location>
        <begin position="148"/>
        <end position="178"/>
    </location>
</feature>
<feature type="compositionally biased region" description="Low complexity" evidence="8">
    <location>
        <begin position="215"/>
        <end position="228"/>
    </location>
</feature>
<dbReference type="OrthoDB" id="10062131at2759"/>
<evidence type="ECO:0000256" key="7">
    <source>
        <dbReference type="ARBA" id="ARBA00023242"/>
    </source>
</evidence>
<dbReference type="STRING" id="7167.A0A182F3Q0"/>
<feature type="region of interest" description="Disordered" evidence="8">
    <location>
        <begin position="1"/>
        <end position="25"/>
    </location>
</feature>
<keyword evidence="4" id="KW-0653">Protein transport</keyword>
<feature type="region of interest" description="Disordered" evidence="8">
    <location>
        <begin position="398"/>
        <end position="435"/>
    </location>
</feature>
<evidence type="ECO:0000256" key="4">
    <source>
        <dbReference type="ARBA" id="ARBA00022927"/>
    </source>
</evidence>
<comment type="subcellular location">
    <subcellularLocation>
        <location evidence="1">Nucleus</location>
        <location evidence="1">Nuclear pore complex</location>
    </subcellularLocation>
</comment>
<evidence type="ECO:0000256" key="6">
    <source>
        <dbReference type="ARBA" id="ARBA00023132"/>
    </source>
</evidence>